<dbReference type="EMBL" id="MN739345">
    <property type="protein sequence ID" value="QHS99628.1"/>
    <property type="molecule type" value="Genomic_DNA"/>
</dbReference>
<organism evidence="1">
    <name type="scientific">viral metagenome</name>
    <dbReference type="NCBI Taxonomy" id="1070528"/>
    <lineage>
        <taxon>unclassified sequences</taxon>
        <taxon>metagenomes</taxon>
        <taxon>organismal metagenomes</taxon>
    </lineage>
</organism>
<name>A0A6C0C7L4_9ZZZZ</name>
<protein>
    <submittedName>
        <fullName evidence="1">Uncharacterized protein</fullName>
    </submittedName>
</protein>
<sequence>MEDNYIYHNLKSILKNKLIINLKKDEDFKDLNIDDLIEERLNKILDGNINFNNINKINNKPQVNNEMYFIKESMRLNKLIKFHDVNPKSKGLAHDRYNRYKNATTYREFIDLGGEKIDYYNDYRRGYLKIL</sequence>
<proteinExistence type="predicted"/>
<reference evidence="1" key="1">
    <citation type="journal article" date="2020" name="Nature">
        <title>Giant virus diversity and host interactions through global metagenomics.</title>
        <authorList>
            <person name="Schulz F."/>
            <person name="Roux S."/>
            <person name="Paez-Espino D."/>
            <person name="Jungbluth S."/>
            <person name="Walsh D.A."/>
            <person name="Denef V.J."/>
            <person name="McMahon K.D."/>
            <person name="Konstantinidis K.T."/>
            <person name="Eloe-Fadrosh E.A."/>
            <person name="Kyrpides N.C."/>
            <person name="Woyke T."/>
        </authorList>
    </citation>
    <scope>NUCLEOTIDE SEQUENCE</scope>
    <source>
        <strain evidence="1">GVMAG-M-3300020187-37</strain>
    </source>
</reference>
<evidence type="ECO:0000313" key="1">
    <source>
        <dbReference type="EMBL" id="QHS99628.1"/>
    </source>
</evidence>
<dbReference type="AlphaFoldDB" id="A0A6C0C7L4"/>
<accession>A0A6C0C7L4</accession>